<comment type="caution">
    <text evidence="1">The sequence shown here is derived from an EMBL/GenBank/DDBJ whole genome shotgun (WGS) entry which is preliminary data.</text>
</comment>
<proteinExistence type="predicted"/>
<evidence type="ECO:0000313" key="1">
    <source>
        <dbReference type="EMBL" id="PWZ15286.1"/>
    </source>
</evidence>
<gene>
    <name evidence="1" type="ORF">Zm00014a_044369</name>
</gene>
<reference evidence="1" key="1">
    <citation type="journal article" date="2018" name="Nat. Genet.">
        <title>Extensive intraspecific gene order and gene structural variations between Mo17 and other maize genomes.</title>
        <authorList>
            <person name="Sun S."/>
            <person name="Zhou Y."/>
            <person name="Chen J."/>
            <person name="Shi J."/>
            <person name="Zhao H."/>
            <person name="Zhao H."/>
            <person name="Song W."/>
            <person name="Zhang M."/>
            <person name="Cui Y."/>
            <person name="Dong X."/>
            <person name="Liu H."/>
            <person name="Ma X."/>
            <person name="Jiao Y."/>
            <person name="Wang B."/>
            <person name="Wei X."/>
            <person name="Stein J.C."/>
            <person name="Glaubitz J.C."/>
            <person name="Lu F."/>
            <person name="Yu G."/>
            <person name="Liang C."/>
            <person name="Fengler K."/>
            <person name="Li B."/>
            <person name="Rafalski A."/>
            <person name="Schnable P.S."/>
            <person name="Ware D.H."/>
            <person name="Buckler E.S."/>
            <person name="Lai J."/>
        </authorList>
    </citation>
    <scope>NUCLEOTIDE SEQUENCE [LARGE SCALE GENOMIC DNA]</scope>
    <source>
        <tissue evidence="1">Seedling</tissue>
    </source>
</reference>
<name>A0A3L6E349_MAIZE</name>
<dbReference type="SUPFAM" id="SSF46579">
    <property type="entry name" value="Prefoldin"/>
    <property type="match status" value="1"/>
</dbReference>
<accession>A0A3L6E349</accession>
<dbReference type="Proteomes" id="UP000251960">
    <property type="component" value="Chromosome 7"/>
</dbReference>
<sequence>MGLNMVPWCCGCAPAPSGRVFPAKGFRTEKMATAAAGLAPAKEVVEKKVELLKEIRAHEVAIAELDNLNPSRFLGLQQAVYQKAGNIFFCKSVKSVITTEQSNRYCIASFSEQLDQAKARLSKLNQA</sequence>
<dbReference type="ExpressionAtlas" id="A0A3L6E349">
    <property type="expression patterns" value="baseline and differential"/>
</dbReference>
<dbReference type="AlphaFoldDB" id="A0A3L6E349"/>
<protein>
    <submittedName>
        <fullName evidence="1">Uncharacterized protein</fullName>
    </submittedName>
</protein>
<organism evidence="1">
    <name type="scientific">Zea mays</name>
    <name type="common">Maize</name>
    <dbReference type="NCBI Taxonomy" id="4577"/>
    <lineage>
        <taxon>Eukaryota</taxon>
        <taxon>Viridiplantae</taxon>
        <taxon>Streptophyta</taxon>
        <taxon>Embryophyta</taxon>
        <taxon>Tracheophyta</taxon>
        <taxon>Spermatophyta</taxon>
        <taxon>Magnoliopsida</taxon>
        <taxon>Liliopsida</taxon>
        <taxon>Poales</taxon>
        <taxon>Poaceae</taxon>
        <taxon>PACMAD clade</taxon>
        <taxon>Panicoideae</taxon>
        <taxon>Andropogonodae</taxon>
        <taxon>Andropogoneae</taxon>
        <taxon>Tripsacinae</taxon>
        <taxon>Zea</taxon>
    </lineage>
</organism>
<dbReference type="EMBL" id="NCVQ01000008">
    <property type="protein sequence ID" value="PWZ15286.1"/>
    <property type="molecule type" value="Genomic_DNA"/>
</dbReference>